<accession>A0A1I5A2H2</accession>
<organism evidence="2 3">
    <name type="scientific">Salegentibacter flavus</name>
    <dbReference type="NCBI Taxonomy" id="287099"/>
    <lineage>
        <taxon>Bacteria</taxon>
        <taxon>Pseudomonadati</taxon>
        <taxon>Bacteroidota</taxon>
        <taxon>Flavobacteriia</taxon>
        <taxon>Flavobacteriales</taxon>
        <taxon>Flavobacteriaceae</taxon>
        <taxon>Salegentibacter</taxon>
    </lineage>
</organism>
<keyword evidence="1" id="KW-0812">Transmembrane</keyword>
<dbReference type="InterPro" id="IPR009937">
    <property type="entry name" value="Phage_holin_3_6"/>
</dbReference>
<keyword evidence="1" id="KW-0472">Membrane</keyword>
<protein>
    <submittedName>
        <fullName evidence="2">Putative Holin-X, holin superfamily III</fullName>
    </submittedName>
</protein>
<feature type="transmembrane region" description="Helical" evidence="1">
    <location>
        <begin position="79"/>
        <end position="97"/>
    </location>
</feature>
<keyword evidence="3" id="KW-1185">Reference proteome</keyword>
<dbReference type="STRING" id="287099.SAMN05660413_01650"/>
<reference evidence="2 3" key="1">
    <citation type="submission" date="2016-10" db="EMBL/GenBank/DDBJ databases">
        <authorList>
            <person name="de Groot N.N."/>
        </authorList>
    </citation>
    <scope>NUCLEOTIDE SEQUENCE [LARGE SCALE GENOMIC DNA]</scope>
    <source>
        <strain evidence="2 3">DSM 17794</strain>
    </source>
</reference>
<evidence type="ECO:0000313" key="3">
    <source>
        <dbReference type="Proteomes" id="UP000199153"/>
    </source>
</evidence>
<feature type="transmembrane region" description="Helical" evidence="1">
    <location>
        <begin position="43"/>
        <end position="67"/>
    </location>
</feature>
<dbReference type="Proteomes" id="UP000199153">
    <property type="component" value="Unassembled WGS sequence"/>
</dbReference>
<dbReference type="RefSeq" id="WP_093408186.1">
    <property type="nucleotide sequence ID" value="NZ_FOVL01000008.1"/>
</dbReference>
<evidence type="ECO:0000313" key="2">
    <source>
        <dbReference type="EMBL" id="SFN56596.1"/>
    </source>
</evidence>
<name>A0A1I5A2H2_9FLAO</name>
<proteinExistence type="predicted"/>
<dbReference type="Pfam" id="PF07332">
    <property type="entry name" value="Phage_holin_3_6"/>
    <property type="match status" value="1"/>
</dbReference>
<sequence length="116" mass="13057">MAFEKLSNSLNELNQNLQAFAHTNAEYYKLKFFKQAMSGATSLVRFLILGAITVIAFFLLSFAVAIAISEAIGQPSAGYFIVAGFYILLFILILVFGKRPIEKLMLQKFSRIFFND</sequence>
<dbReference type="OrthoDB" id="1144182at2"/>
<gene>
    <name evidence="2" type="ORF">SAMN05660413_01650</name>
</gene>
<keyword evidence="1" id="KW-1133">Transmembrane helix</keyword>
<dbReference type="EMBL" id="FOVL01000008">
    <property type="protein sequence ID" value="SFN56596.1"/>
    <property type="molecule type" value="Genomic_DNA"/>
</dbReference>
<dbReference type="AlphaFoldDB" id="A0A1I5A2H2"/>
<evidence type="ECO:0000256" key="1">
    <source>
        <dbReference type="SAM" id="Phobius"/>
    </source>
</evidence>